<reference evidence="3 4" key="1">
    <citation type="submission" date="2019-07" db="EMBL/GenBank/DDBJ databases">
        <title>Draft genome sequence of Brevibacterium aurantiacum XU54 isolated from Xinjiang China.</title>
        <authorList>
            <person name="Xu X."/>
        </authorList>
    </citation>
    <scope>NUCLEOTIDE SEQUENCE [LARGE SCALE GENOMIC DNA]</scope>
    <source>
        <strain evidence="3 4">XU54</strain>
    </source>
</reference>
<evidence type="ECO:0000313" key="3">
    <source>
        <dbReference type="EMBL" id="TSI12439.1"/>
    </source>
</evidence>
<organism evidence="3 4">
    <name type="scientific">Brevibacterium aurantiacum</name>
    <dbReference type="NCBI Taxonomy" id="273384"/>
    <lineage>
        <taxon>Bacteria</taxon>
        <taxon>Bacillati</taxon>
        <taxon>Actinomycetota</taxon>
        <taxon>Actinomycetes</taxon>
        <taxon>Micrococcales</taxon>
        <taxon>Brevibacteriaceae</taxon>
        <taxon>Brevibacterium</taxon>
    </lineage>
</organism>
<keyword evidence="2" id="KW-1133">Transmembrane helix</keyword>
<keyword evidence="2" id="KW-0472">Membrane</keyword>
<feature type="transmembrane region" description="Helical" evidence="2">
    <location>
        <begin position="7"/>
        <end position="27"/>
    </location>
</feature>
<comment type="caution">
    <text evidence="3">The sequence shown here is derived from an EMBL/GenBank/DDBJ whole genome shotgun (WGS) entry which is preliminary data.</text>
</comment>
<feature type="region of interest" description="Disordered" evidence="1">
    <location>
        <begin position="31"/>
        <end position="72"/>
    </location>
</feature>
<dbReference type="RefSeq" id="WP_143924342.1">
    <property type="nucleotide sequence ID" value="NZ_VLTK01000017.1"/>
</dbReference>
<feature type="compositionally biased region" description="Acidic residues" evidence="1">
    <location>
        <begin position="59"/>
        <end position="71"/>
    </location>
</feature>
<protein>
    <submittedName>
        <fullName evidence="3">Uncharacterized protein</fullName>
    </submittedName>
</protein>
<dbReference type="EMBL" id="VLTK01000017">
    <property type="protein sequence ID" value="TSI12439.1"/>
    <property type="molecule type" value="Genomic_DNA"/>
</dbReference>
<evidence type="ECO:0000256" key="2">
    <source>
        <dbReference type="SAM" id="Phobius"/>
    </source>
</evidence>
<dbReference type="Proteomes" id="UP000316406">
    <property type="component" value="Unassembled WGS sequence"/>
</dbReference>
<evidence type="ECO:0000256" key="1">
    <source>
        <dbReference type="SAM" id="MobiDB-lite"/>
    </source>
</evidence>
<keyword evidence="4" id="KW-1185">Reference proteome</keyword>
<evidence type="ECO:0000313" key="4">
    <source>
        <dbReference type="Proteomes" id="UP000316406"/>
    </source>
</evidence>
<keyword evidence="2" id="KW-0812">Transmembrane</keyword>
<accession>A0A556C4P5</accession>
<name>A0A556C4P5_BREAU</name>
<proteinExistence type="predicted"/>
<gene>
    <name evidence="3" type="ORF">FO013_20100</name>
</gene>
<sequence>MTFKTSLIVIGIPAAIIAIIVAAFLVFSGPEADEEDAGPAPTPISEGDVEKESTPAPEESQDPASAEEDAAQEVAKDFTRAYVSLSYEDDSPNPWVDAIKEFSTPKFYDSRTKGVDPDDGGTMVSEMERRHMSEFPEFDNTYVQKDDAKTYRVYVQYQLVNESDGGRFLTGDFSVVTVVKSGDKWLVDGEGTSEEAQKGFFDQGHDH</sequence>
<dbReference type="AlphaFoldDB" id="A0A556C4P5"/>